<keyword evidence="1" id="KW-0732">Signal</keyword>
<evidence type="ECO:0000313" key="2">
    <source>
        <dbReference type="EMBL" id="GEO07953.1"/>
    </source>
</evidence>
<dbReference type="OrthoDB" id="668891at2"/>
<dbReference type="RefSeq" id="WP_147201897.1">
    <property type="nucleotide sequence ID" value="NZ_BJYT01000001.1"/>
</dbReference>
<name>A0A512B7L2_9BACT</name>
<organism evidence="2 3">
    <name type="scientific">Segetibacter aerophilus</name>
    <dbReference type="NCBI Taxonomy" id="670293"/>
    <lineage>
        <taxon>Bacteria</taxon>
        <taxon>Pseudomonadati</taxon>
        <taxon>Bacteroidota</taxon>
        <taxon>Chitinophagia</taxon>
        <taxon>Chitinophagales</taxon>
        <taxon>Chitinophagaceae</taxon>
        <taxon>Segetibacter</taxon>
    </lineage>
</organism>
<evidence type="ECO:0000313" key="3">
    <source>
        <dbReference type="Proteomes" id="UP000321513"/>
    </source>
</evidence>
<evidence type="ECO:0000256" key="1">
    <source>
        <dbReference type="SAM" id="SignalP"/>
    </source>
</evidence>
<evidence type="ECO:0008006" key="4">
    <source>
        <dbReference type="Google" id="ProtNLM"/>
    </source>
</evidence>
<dbReference type="Proteomes" id="UP000321513">
    <property type="component" value="Unassembled WGS sequence"/>
</dbReference>
<feature type="signal peptide" evidence="1">
    <location>
        <begin position="1"/>
        <end position="21"/>
    </location>
</feature>
<protein>
    <recommendedName>
        <fullName evidence="4">Lipoprotein</fullName>
    </recommendedName>
</protein>
<dbReference type="EMBL" id="BJYT01000001">
    <property type="protein sequence ID" value="GEO07953.1"/>
    <property type="molecule type" value="Genomic_DNA"/>
</dbReference>
<proteinExistence type="predicted"/>
<dbReference type="AlphaFoldDB" id="A0A512B7L2"/>
<sequence>MKKLLNLFLALFLLMVVGCKKETETLDAGNINEYYPLAVGKTFLYRLDSTVLASFGSSLAVKSFQAKDSVESTFTDNQGRLSYRIFRFIRDTAGLKPWQSLATFVATPTHENVEYIDNNLRFIKLHAPISEGYTWKGHSYIDTKSLNTTVGYLDEWQYEYKNFGQPFKAFNTTFDNTVTVFQQDETTPPGPFDPKNYQQRNLGTEVYAKGVGMIYKEFLHWTWQTTPPPAKYEDGSYGIKLRLISHN</sequence>
<dbReference type="PROSITE" id="PS51257">
    <property type="entry name" value="PROKAR_LIPOPROTEIN"/>
    <property type="match status" value="1"/>
</dbReference>
<accession>A0A512B7L2</accession>
<feature type="chain" id="PRO_5021764709" description="Lipoprotein" evidence="1">
    <location>
        <begin position="22"/>
        <end position="247"/>
    </location>
</feature>
<gene>
    <name evidence="2" type="ORF">SAE01_04490</name>
</gene>
<keyword evidence="3" id="KW-1185">Reference proteome</keyword>
<comment type="caution">
    <text evidence="2">The sequence shown here is derived from an EMBL/GenBank/DDBJ whole genome shotgun (WGS) entry which is preliminary data.</text>
</comment>
<reference evidence="2 3" key="1">
    <citation type="submission" date="2019-07" db="EMBL/GenBank/DDBJ databases">
        <title>Whole genome shotgun sequence of Segetibacter aerophilus NBRC 106135.</title>
        <authorList>
            <person name="Hosoyama A."/>
            <person name="Uohara A."/>
            <person name="Ohji S."/>
            <person name="Ichikawa N."/>
        </authorList>
    </citation>
    <scope>NUCLEOTIDE SEQUENCE [LARGE SCALE GENOMIC DNA]</scope>
    <source>
        <strain evidence="2 3">NBRC 106135</strain>
    </source>
</reference>